<name>A0A4Q9LEX4_9MICR</name>
<protein>
    <recommendedName>
        <fullName evidence="4">Leucine-rich repeat-containing protein</fullName>
    </recommendedName>
</protein>
<evidence type="ECO:0000313" key="2">
    <source>
        <dbReference type="EMBL" id="TBU06553.1"/>
    </source>
</evidence>
<keyword evidence="1" id="KW-0472">Membrane</keyword>
<gene>
    <name evidence="2" type="ORF">CWI39_0469p0010</name>
</gene>
<keyword evidence="1" id="KW-0812">Transmembrane</keyword>
<dbReference type="VEuPathDB" id="MicrosporidiaDB:CWI39_0469p0010"/>
<feature type="transmembrane region" description="Helical" evidence="1">
    <location>
        <begin position="20"/>
        <end position="39"/>
    </location>
</feature>
<proteinExistence type="predicted"/>
<keyword evidence="1" id="KW-1133">Transmembrane helix</keyword>
<dbReference type="AlphaFoldDB" id="A0A4Q9LEX4"/>
<comment type="caution">
    <text evidence="2">The sequence shown here is derived from an EMBL/GenBank/DDBJ whole genome shotgun (WGS) entry which is preliminary data.</text>
</comment>
<evidence type="ECO:0000256" key="1">
    <source>
        <dbReference type="SAM" id="Phobius"/>
    </source>
</evidence>
<reference evidence="2 3" key="1">
    <citation type="submission" date="2017-12" db="EMBL/GenBank/DDBJ databases">
        <authorList>
            <person name="Pombert J.-F."/>
            <person name="Haag K.L."/>
            <person name="Ebert D."/>
        </authorList>
    </citation>
    <scope>NUCLEOTIDE SEQUENCE [LARGE SCALE GENOMIC DNA]</scope>
    <source>
        <strain evidence="2">IL-BN-2</strain>
    </source>
</reference>
<dbReference type="Gene3D" id="3.80.10.10">
    <property type="entry name" value="Ribonuclease Inhibitor"/>
    <property type="match status" value="2"/>
</dbReference>
<dbReference type="VEuPathDB" id="MicrosporidiaDB:CWI36_0306p0030"/>
<dbReference type="InterPro" id="IPR032675">
    <property type="entry name" value="LRR_dom_sf"/>
</dbReference>
<dbReference type="EMBL" id="PIXR01000469">
    <property type="protein sequence ID" value="TBU06553.1"/>
    <property type="molecule type" value="Genomic_DNA"/>
</dbReference>
<evidence type="ECO:0008006" key="4">
    <source>
        <dbReference type="Google" id="ProtNLM"/>
    </source>
</evidence>
<dbReference type="Proteomes" id="UP000293045">
    <property type="component" value="Unassembled WGS sequence"/>
</dbReference>
<accession>A0A4Q9LEX4</accession>
<organism evidence="2 3">
    <name type="scientific">Hamiltosporidium magnivora</name>
    <dbReference type="NCBI Taxonomy" id="148818"/>
    <lineage>
        <taxon>Eukaryota</taxon>
        <taxon>Fungi</taxon>
        <taxon>Fungi incertae sedis</taxon>
        <taxon>Microsporidia</taxon>
        <taxon>Dubosqiidae</taxon>
        <taxon>Hamiltosporidium</taxon>
    </lineage>
</organism>
<evidence type="ECO:0000313" key="3">
    <source>
        <dbReference type="Proteomes" id="UP000293045"/>
    </source>
</evidence>
<dbReference type="SUPFAM" id="SSF52047">
    <property type="entry name" value="RNI-like"/>
    <property type="match status" value="1"/>
</dbReference>
<sequence length="720" mass="84486">MNILKNSRKMDNFEDLKLYFMFNMLYYLILFQFIIANNFTYSFERNGNSEILFFRINKEESAFNTLAPNFCDLYISFHESFESNHEKTRVFTYEKNNFIGFEILNDFITSSKSLHKYERGIIQCNFELSYILRLSKDIAEIPCEIFDWALSLEINVQSSNIILSIIFNFLMLAHVFYDGNLIILENTSEIYDLKVFDTQVLYKSLLVNNIKVFYILENALKNPQILETFKSISKILESDFEFPMFKIDGIKSITIIDFREFSSSLFLKRLRKHIRKDLEVLKFQNTYIDISTLTTILKDQRFKKLVLNNGGIPVFFHLSNNFTGLNQSLKCIDFRNVTVDLDWWKKFFMEANVDKIIIHFSIQFAQDAFMMAFGFVPFPSSNNVTYFKVIFDNPQIPTSFFGSLSCLKNLRTLKISKYLVSEAIHSRLFEVIENFKVLKCLVLRKYGYSKKYYISLFKNPAIENLHLESIFQDSETLIVDFLNYYSSLTKLVLINIMICESSFIEIFELKKLTSLTYRSCIVEPKINSEPFCLKSKNISLLTINSNNLNDFKNIDLLSNLETIENLNLSLCNLPSGYLSKLSLLCNLSLKILSYEFNSLNLNDLQRMGKLETLEELNLRGCKFIRINFCKLNCECKFLYSLKKLDIWLVRINNEDLKFICNFRNLRNLTLTLSGLDLYALEDCLILLKIYQFSTHVNIADRGFIKLFGCLNEKGIRVIRI</sequence>